<evidence type="ECO:0000256" key="5">
    <source>
        <dbReference type="ARBA" id="ARBA00022691"/>
    </source>
</evidence>
<dbReference type="InterPro" id="IPR023576">
    <property type="entry name" value="UbiE/COQ5_MeTrFase_CS"/>
</dbReference>
<dbReference type="SUPFAM" id="SSF53335">
    <property type="entry name" value="S-adenosyl-L-methionine-dependent methyltransferases"/>
    <property type="match status" value="1"/>
</dbReference>
<reference evidence="7" key="2">
    <citation type="journal article" date="2023" name="Microbiome">
        <title>Synthase-selected sorting approach identifies a beta-lactone synthase in a nudibranch symbiotic bacterium.</title>
        <authorList>
            <person name="Dzunkova M."/>
            <person name="La Clair J.J."/>
            <person name="Tyml T."/>
            <person name="Doud D."/>
            <person name="Schulz F."/>
            <person name="Piquer-Esteban S."/>
            <person name="Porcel Sanchis D."/>
            <person name="Osborn A."/>
            <person name="Robinson D."/>
            <person name="Louie K.B."/>
            <person name="Bowen B.P."/>
            <person name="Bowers R.M."/>
            <person name="Lee J."/>
            <person name="Arnau V."/>
            <person name="Diaz-Villanueva W."/>
            <person name="Stepanauskas R."/>
            <person name="Gosliner T."/>
            <person name="Date S.V."/>
            <person name="Northen T.R."/>
            <person name="Cheng J.F."/>
            <person name="Burkart M.D."/>
            <person name="Woyke T."/>
        </authorList>
    </citation>
    <scope>NUCLEOTIDE SEQUENCE</scope>
    <source>
        <strain evidence="7">Df01</strain>
    </source>
</reference>
<evidence type="ECO:0000256" key="2">
    <source>
        <dbReference type="ARBA" id="ARBA00022603"/>
    </source>
</evidence>
<comment type="function">
    <text evidence="6">Methyltransferase required for the conversion of demethylmenaquinol (DMKH2) to menaquinol (MKH2) and the conversion of 2-polyprenyl-6-methoxy-1,4-benzoquinol (DDMQH2) to 2-polyprenyl-3-methyl-6-methoxy-1,4-benzoquinol (DMQH2).</text>
</comment>
<keyword evidence="3 6" id="KW-0808">Transferase</keyword>
<dbReference type="GO" id="GO:0008168">
    <property type="term" value="F:methyltransferase activity"/>
    <property type="evidence" value="ECO:0007669"/>
    <property type="project" value="UniProtKB-KW"/>
</dbReference>
<dbReference type="PANTHER" id="PTHR43591:SF24">
    <property type="entry name" value="2-METHOXY-6-POLYPRENYL-1,4-BENZOQUINOL METHYLASE, MITOCHONDRIAL"/>
    <property type="match status" value="1"/>
</dbReference>
<gene>
    <name evidence="6" type="primary">ubiE</name>
    <name evidence="7" type="ORF">NQX30_07205</name>
</gene>
<dbReference type="GO" id="GO:0032259">
    <property type="term" value="P:methylation"/>
    <property type="evidence" value="ECO:0007669"/>
    <property type="project" value="UniProtKB-KW"/>
</dbReference>
<keyword evidence="1 6" id="KW-0474">Menaquinone biosynthesis</keyword>
<keyword evidence="5 6" id="KW-0949">S-adenosyl-L-methionine</keyword>
<comment type="pathway">
    <text evidence="6">Quinol/quinone metabolism; menaquinone biosynthesis; menaquinol from 1,4-dihydroxy-2-naphthoate: step 2/2.</text>
</comment>
<dbReference type="EC" id="2.1.1.201" evidence="6"/>
<comment type="pathway">
    <text evidence="6">Cofactor biosynthesis; ubiquinone biosynthesis.</text>
</comment>
<dbReference type="Pfam" id="PF01209">
    <property type="entry name" value="Ubie_methyltran"/>
    <property type="match status" value="1"/>
</dbReference>
<comment type="similarity">
    <text evidence="6">Belongs to the class I-like SAM-binding methyltransferase superfamily. MenG/UbiE family.</text>
</comment>
<dbReference type="CDD" id="cd02440">
    <property type="entry name" value="AdoMet_MTases"/>
    <property type="match status" value="1"/>
</dbReference>
<evidence type="ECO:0000256" key="1">
    <source>
        <dbReference type="ARBA" id="ARBA00022428"/>
    </source>
</evidence>
<dbReference type="EC" id="2.1.1.163" evidence="6"/>
<dbReference type="Gene3D" id="3.40.50.150">
    <property type="entry name" value="Vaccinia Virus protein VP39"/>
    <property type="match status" value="1"/>
</dbReference>
<dbReference type="NCBIfam" id="TIGR01934">
    <property type="entry name" value="MenG_MenH_UbiE"/>
    <property type="match status" value="1"/>
</dbReference>
<evidence type="ECO:0000313" key="8">
    <source>
        <dbReference type="Proteomes" id="UP001168167"/>
    </source>
</evidence>
<comment type="caution">
    <text evidence="6">Lacks conserved residue(s) required for the propagation of feature annotation.</text>
</comment>
<reference evidence="7" key="1">
    <citation type="submission" date="2022-08" db="EMBL/GenBank/DDBJ databases">
        <authorList>
            <person name="Dzunkova M."/>
            <person name="La Clair J."/>
            <person name="Tyml T."/>
            <person name="Doud D."/>
            <person name="Schulz F."/>
            <person name="Piquer S."/>
            <person name="Porcel Sanchis D."/>
            <person name="Osborn A."/>
            <person name="Robinson D."/>
            <person name="Louie K.B."/>
            <person name="Bowen B.P."/>
            <person name="Bowers R."/>
            <person name="Lee J."/>
            <person name="Arnau Llombart V."/>
            <person name="Diaz Villanueva W."/>
            <person name="Gosliner T."/>
            <person name="Northen T."/>
            <person name="Cheng J.-F."/>
            <person name="Burkart M.D."/>
            <person name="Woyke T."/>
        </authorList>
    </citation>
    <scope>NUCLEOTIDE SEQUENCE</scope>
    <source>
        <strain evidence="7">Df01</strain>
    </source>
</reference>
<sequence length="246" mass="26994">MSGNDTADFGFSDVAADRKAALVGSVFSQVAPYYDRMNDVMSLGLHRLWKNAAVAVAAVRPGMKVLDLACGSGDLAARLLPQVAPHGKVTLADINANMLAGARARLRGHLDARYTRCNGESLPFSSCSFDRVLIGFGLRNVTQRETALAEMYRVLRPGGLCLIMEFSPPQGILAPLQRHYLTAILPRLGKRIANDTDSYRYLGESILRFPDRHRLSSMMEVVGFSRVQWLNVAAGAVMLHYGRRLS</sequence>
<keyword evidence="4 6" id="KW-0831">Ubiquinone biosynthesis</keyword>
<dbReference type="InterPro" id="IPR004033">
    <property type="entry name" value="UbiE/COQ5_MeTrFase"/>
</dbReference>
<accession>A0ABT7QN66</accession>
<evidence type="ECO:0000313" key="7">
    <source>
        <dbReference type="EMBL" id="MDM5148148.1"/>
    </source>
</evidence>
<keyword evidence="2 6" id="KW-0489">Methyltransferase</keyword>
<feature type="binding site" evidence="6">
    <location>
        <begin position="118"/>
        <end position="119"/>
    </location>
    <ligand>
        <name>S-adenosyl-L-methionine</name>
        <dbReference type="ChEBI" id="CHEBI:59789"/>
    </ligand>
</feature>
<dbReference type="PANTHER" id="PTHR43591">
    <property type="entry name" value="METHYLTRANSFERASE"/>
    <property type="match status" value="1"/>
</dbReference>
<name>A0ABT7QN66_9GAMM</name>
<protein>
    <recommendedName>
        <fullName evidence="6">Ubiquinone/menaquinone biosynthesis C-methyltransferase UbiE</fullName>
        <ecNumber evidence="6">2.1.1.163</ecNumber>
        <ecNumber evidence="6">2.1.1.201</ecNumber>
    </recommendedName>
    <alternativeName>
        <fullName evidence="6">2-methoxy-6-polyprenyl-1,4-benzoquinol methylase</fullName>
    </alternativeName>
    <alternativeName>
        <fullName evidence="6">Demethylmenaquinone methyltransferase</fullName>
    </alternativeName>
</protein>
<dbReference type="PROSITE" id="PS51608">
    <property type="entry name" value="SAM_MT_UBIE"/>
    <property type="match status" value="1"/>
</dbReference>
<keyword evidence="8" id="KW-1185">Reference proteome</keyword>
<evidence type="ECO:0000256" key="6">
    <source>
        <dbReference type="HAMAP-Rule" id="MF_01813"/>
    </source>
</evidence>
<proteinExistence type="inferred from homology"/>
<evidence type="ECO:0000256" key="4">
    <source>
        <dbReference type="ARBA" id="ARBA00022688"/>
    </source>
</evidence>
<dbReference type="PROSITE" id="PS01183">
    <property type="entry name" value="UBIE_1"/>
    <property type="match status" value="1"/>
</dbReference>
<feature type="binding site" evidence="6">
    <location>
        <position position="72"/>
    </location>
    <ligand>
        <name>S-adenosyl-L-methionine</name>
        <dbReference type="ChEBI" id="CHEBI:59789"/>
    </ligand>
</feature>
<feature type="binding site" evidence="6">
    <location>
        <position position="93"/>
    </location>
    <ligand>
        <name>S-adenosyl-L-methionine</name>
        <dbReference type="ChEBI" id="CHEBI:59789"/>
    </ligand>
</feature>
<dbReference type="HAMAP" id="MF_01813">
    <property type="entry name" value="MenG_UbiE_methyltr"/>
    <property type="match status" value="1"/>
</dbReference>
<dbReference type="EMBL" id="JANQAO010000004">
    <property type="protein sequence ID" value="MDM5148148.1"/>
    <property type="molecule type" value="Genomic_DNA"/>
</dbReference>
<comment type="catalytic activity">
    <reaction evidence="6">
        <text>a 2-methoxy-6-(all-trans-polyprenyl)benzene-1,4-diol + S-adenosyl-L-methionine = a 5-methoxy-2-methyl-3-(all-trans-polyprenyl)benzene-1,4-diol + S-adenosyl-L-homocysteine + H(+)</text>
        <dbReference type="Rhea" id="RHEA:28286"/>
        <dbReference type="Rhea" id="RHEA-COMP:10858"/>
        <dbReference type="Rhea" id="RHEA-COMP:10859"/>
        <dbReference type="ChEBI" id="CHEBI:15378"/>
        <dbReference type="ChEBI" id="CHEBI:57856"/>
        <dbReference type="ChEBI" id="CHEBI:59789"/>
        <dbReference type="ChEBI" id="CHEBI:84166"/>
        <dbReference type="ChEBI" id="CHEBI:84167"/>
        <dbReference type="EC" id="2.1.1.201"/>
    </reaction>
</comment>
<evidence type="ECO:0000256" key="3">
    <source>
        <dbReference type="ARBA" id="ARBA00022679"/>
    </source>
</evidence>
<dbReference type="InterPro" id="IPR029063">
    <property type="entry name" value="SAM-dependent_MTases_sf"/>
</dbReference>
<organism evidence="7 8">
    <name type="scientific">Candidatus Doriopsillibacter californiensis</name>
    <dbReference type="NCBI Taxonomy" id="2970740"/>
    <lineage>
        <taxon>Bacteria</taxon>
        <taxon>Pseudomonadati</taxon>
        <taxon>Pseudomonadota</taxon>
        <taxon>Gammaproteobacteria</taxon>
        <taxon>Candidatus Tethybacterales</taxon>
        <taxon>Candidatus Persebacteraceae</taxon>
        <taxon>Candidatus Doriopsillibacter</taxon>
    </lineage>
</organism>
<comment type="caution">
    <text evidence="7">The sequence shown here is derived from an EMBL/GenBank/DDBJ whole genome shotgun (WGS) entry which is preliminary data.</text>
</comment>
<comment type="catalytic activity">
    <reaction evidence="6">
        <text>a 2-demethylmenaquinol + S-adenosyl-L-methionine = a menaquinol + S-adenosyl-L-homocysteine + H(+)</text>
        <dbReference type="Rhea" id="RHEA:42640"/>
        <dbReference type="Rhea" id="RHEA-COMP:9539"/>
        <dbReference type="Rhea" id="RHEA-COMP:9563"/>
        <dbReference type="ChEBI" id="CHEBI:15378"/>
        <dbReference type="ChEBI" id="CHEBI:18151"/>
        <dbReference type="ChEBI" id="CHEBI:55437"/>
        <dbReference type="ChEBI" id="CHEBI:57856"/>
        <dbReference type="ChEBI" id="CHEBI:59789"/>
        <dbReference type="EC" id="2.1.1.163"/>
    </reaction>
</comment>
<dbReference type="Proteomes" id="UP001168167">
    <property type="component" value="Unassembled WGS sequence"/>
</dbReference>